<dbReference type="Proteomes" id="UP000694251">
    <property type="component" value="Chromosome 6"/>
</dbReference>
<dbReference type="InterPro" id="IPR013103">
    <property type="entry name" value="RVT_2"/>
</dbReference>
<comment type="caution">
    <text evidence="4">The sequence shown here is derived from an EMBL/GenBank/DDBJ whole genome shotgun (WGS) entry which is preliminary data.</text>
</comment>
<dbReference type="PROSITE" id="PS50158">
    <property type="entry name" value="ZF_CCHC"/>
    <property type="match status" value="1"/>
</dbReference>
<evidence type="ECO:0000313" key="4">
    <source>
        <dbReference type="EMBL" id="KAG7599886.1"/>
    </source>
</evidence>
<reference evidence="4 5" key="1">
    <citation type="submission" date="2020-12" db="EMBL/GenBank/DDBJ databases">
        <title>Concerted genomic and epigenomic changes stabilize Arabidopsis allopolyploids.</title>
        <authorList>
            <person name="Chen Z."/>
        </authorList>
    </citation>
    <scope>NUCLEOTIDE SEQUENCE [LARGE SCALE GENOMIC DNA]</scope>
    <source>
        <strain evidence="4">As9502</strain>
        <tissue evidence="4">Leaf</tissue>
    </source>
</reference>
<keyword evidence="1" id="KW-0862">Zinc</keyword>
<dbReference type="Pfam" id="PF00098">
    <property type="entry name" value="zf-CCHC"/>
    <property type="match status" value="1"/>
</dbReference>
<dbReference type="SMART" id="SM00343">
    <property type="entry name" value="ZnF_C2HC"/>
    <property type="match status" value="1"/>
</dbReference>
<dbReference type="Pfam" id="PF25597">
    <property type="entry name" value="SH3_retrovirus"/>
    <property type="match status" value="1"/>
</dbReference>
<dbReference type="EMBL" id="JAEFBJ010000006">
    <property type="protein sequence ID" value="KAG7599886.1"/>
    <property type="molecule type" value="Genomic_DNA"/>
</dbReference>
<keyword evidence="5" id="KW-1185">Reference proteome</keyword>
<evidence type="ECO:0000259" key="3">
    <source>
        <dbReference type="PROSITE" id="PS50158"/>
    </source>
</evidence>
<dbReference type="GO" id="GO:0008270">
    <property type="term" value="F:zinc ion binding"/>
    <property type="evidence" value="ECO:0007669"/>
    <property type="project" value="UniProtKB-KW"/>
</dbReference>
<evidence type="ECO:0000313" key="5">
    <source>
        <dbReference type="Proteomes" id="UP000694251"/>
    </source>
</evidence>
<feature type="region of interest" description="Disordered" evidence="2">
    <location>
        <begin position="224"/>
        <end position="252"/>
    </location>
</feature>
<feature type="compositionally biased region" description="Acidic residues" evidence="2">
    <location>
        <begin position="525"/>
        <end position="534"/>
    </location>
</feature>
<dbReference type="PANTHER" id="PTHR11439">
    <property type="entry name" value="GAG-POL-RELATED RETROTRANSPOSON"/>
    <property type="match status" value="1"/>
</dbReference>
<dbReference type="InterPro" id="IPR057670">
    <property type="entry name" value="SH3_retrovirus"/>
</dbReference>
<keyword evidence="1" id="KW-0479">Metal-binding</keyword>
<evidence type="ECO:0000256" key="2">
    <source>
        <dbReference type="SAM" id="MobiDB-lite"/>
    </source>
</evidence>
<dbReference type="Pfam" id="PF14223">
    <property type="entry name" value="Retrotran_gag_2"/>
    <property type="match status" value="1"/>
</dbReference>
<dbReference type="InterPro" id="IPR001878">
    <property type="entry name" value="Znf_CCHC"/>
</dbReference>
<name>A0A8T2CNG5_ARASU</name>
<accession>A0A8T2CNG5</accession>
<dbReference type="GO" id="GO:0003676">
    <property type="term" value="F:nucleic acid binding"/>
    <property type="evidence" value="ECO:0007669"/>
    <property type="project" value="InterPro"/>
</dbReference>
<protein>
    <submittedName>
        <fullName evidence="4">Zinc finger CCHC-type</fullName>
    </submittedName>
</protein>
<gene>
    <name evidence="4" type="ORF">ISN44_As06g040520</name>
</gene>
<dbReference type="OrthoDB" id="2013098at2759"/>
<keyword evidence="1" id="KW-0863">Zinc-finger</keyword>
<organism evidence="4 5">
    <name type="scientific">Arabidopsis suecica</name>
    <name type="common">Swedish thale-cress</name>
    <name type="synonym">Cardaminopsis suecica</name>
    <dbReference type="NCBI Taxonomy" id="45249"/>
    <lineage>
        <taxon>Eukaryota</taxon>
        <taxon>Viridiplantae</taxon>
        <taxon>Streptophyta</taxon>
        <taxon>Embryophyta</taxon>
        <taxon>Tracheophyta</taxon>
        <taxon>Spermatophyta</taxon>
        <taxon>Magnoliopsida</taxon>
        <taxon>eudicotyledons</taxon>
        <taxon>Gunneridae</taxon>
        <taxon>Pentapetalae</taxon>
        <taxon>rosids</taxon>
        <taxon>malvids</taxon>
        <taxon>Brassicales</taxon>
        <taxon>Brassicaceae</taxon>
        <taxon>Camelineae</taxon>
        <taxon>Arabidopsis</taxon>
    </lineage>
</organism>
<feature type="domain" description="CCHC-type" evidence="3">
    <location>
        <begin position="262"/>
        <end position="277"/>
    </location>
</feature>
<feature type="region of interest" description="Disordered" evidence="2">
    <location>
        <begin position="505"/>
        <end position="562"/>
    </location>
</feature>
<dbReference type="Pfam" id="PF22936">
    <property type="entry name" value="Pol_BBD"/>
    <property type="match status" value="1"/>
</dbReference>
<dbReference type="AlphaFoldDB" id="A0A8T2CNG5"/>
<evidence type="ECO:0000256" key="1">
    <source>
        <dbReference type="PROSITE-ProRule" id="PRU00047"/>
    </source>
</evidence>
<dbReference type="CDD" id="cd09272">
    <property type="entry name" value="RNase_HI_RT_Ty1"/>
    <property type="match status" value="1"/>
</dbReference>
<sequence length="1116" mass="127248">MGDLIPAVNNKEEGGSSSSIKCPMLTTTNYTFWTIRMTMALKVHKVWDAIEPGSEDVDKNNMASALLLQSIPEALTLQVGKLNTAKKIWDAIKSRNLGADRVKDARLQTLMGEFERIRMKETDKIDDFAGKLSELSTKAADLGNNFEEPKLVKKFLNSLPRKKYIHIIAALEQVLDLNATSFEDIVGRLKAYEERICDEEDNQDDQSKLMYASSENQNTQQTWFANRGRGNGGRSYGRGRGRGRFSNPQGNGGYRDTSKITCYRCDKLGHYASDCPDRLLKLQEAQENKSENKSEDTQQADALMMHEVVFLNEKNVLPSNFETSLNVENMWYLDNGASNHMTGHLDYFSSLDQTITGKVRFGDDSRIDIKGKGLITFITKTGERRSLPDVYYIPELKSNIVSLGQATEAGCDVRMKQNYLTLYDREEATHLRKLDDRSRMLVNLGTEPGSKAYRLLDPTKRRIVVNRDVVFDESKGWKWNSSENETNNSPGMFSVVFGEFGNNGIREDNVYTETENTERDNGSDRDEEPDEENVENITDTHDISSEEGQEQPQPTLRRSGRETTKPKYLNDYVLLAELECERLLLAINEEPWDYSEAKEGKEWREACDEEISSITKNKTWDLVDLPAGIKPIGLKWVFKIKRNSDGSINKYKARLVAKGYVQRHGIDFDEVFAPVARIETVRLIIALAASNGWEVHHLDVKTAFLHGELKEEVYVCQPEGYVTEGAEEKVYKLHKALYGLKQAPRAWNNKLNQILMELQFVKCSKEPSLYQKRDNENLLVVAVYVDDLLVTGSSLNMIINFKKGMAEKFEMSDLGKLTYYLGIEVIQSKDGIKLCQERYANKILEETGFGDCNAVHIPMCANLKLSKAQTEKNIDEKVYRRNIGCLRYLLHTRPDLSYCVGVLSRYMHEPKESHGAALKQILRYLQGTRSYGLCFGRRNKTELIGFSDSSHNVDEDDGRSTTGHIFYLNNCPITWCSQKQETVALSSCEAEFMAATEAAKQAVWLQELLQEVTERPCKRVLILIDNKSAIALTKNPVFHGRSKHIHKKYHFIRECVQNELVEVEHIPGEEQKADILTKALGRIKFKEMRELVGVYDVAKFEFKLKREIVDKLEEMT</sequence>
<proteinExistence type="predicted"/>
<dbReference type="Pfam" id="PF07727">
    <property type="entry name" value="RVT_2"/>
    <property type="match status" value="1"/>
</dbReference>
<dbReference type="PANTHER" id="PTHR11439:SF515">
    <property type="entry name" value="GAG-POL POLYPROTEIN"/>
    <property type="match status" value="1"/>
</dbReference>
<dbReference type="InterPro" id="IPR054722">
    <property type="entry name" value="PolX-like_BBD"/>
</dbReference>